<dbReference type="EMBL" id="AP018150">
    <property type="protein sequence ID" value="BBE08751.1"/>
    <property type="molecule type" value="Genomic_DNA"/>
</dbReference>
<evidence type="ECO:0000313" key="1">
    <source>
        <dbReference type="EMBL" id="BBE08751.1"/>
    </source>
</evidence>
<dbReference type="Proteomes" id="UP000282597">
    <property type="component" value="Chromosome"/>
</dbReference>
<reference evidence="1 2" key="1">
    <citation type="journal article" date="2018" name="Microbes Environ.">
        <title>Comparative Genomic Insights into Endofungal Lifestyles of Two Bacterial Endosymbionts, Mycoavidus cysteinexigens and Burkholderia rhizoxinica.</title>
        <authorList>
            <person name="Sharmin D."/>
            <person name="Guo Y."/>
            <person name="Nishizawa T."/>
            <person name="Ohshima S."/>
            <person name="Sato Y."/>
            <person name="Takashima Y."/>
            <person name="Narisawa K."/>
            <person name="Ohta H."/>
        </authorList>
    </citation>
    <scope>NUCLEOTIDE SEQUENCE [LARGE SCALE GENOMIC DNA]</scope>
    <source>
        <strain evidence="1 2">B1-EB</strain>
    </source>
</reference>
<dbReference type="RefSeq" id="WP_045363069.1">
    <property type="nucleotide sequence ID" value="NZ_AP018150.1"/>
</dbReference>
<proteinExistence type="predicted"/>
<name>A0A2Z6ETM4_9BURK</name>
<dbReference type="InterPro" id="IPR035074">
    <property type="entry name" value="EspA/CesA-like"/>
</dbReference>
<dbReference type="KEGG" id="mcys:MCB1EB_0590"/>
<dbReference type="InterPro" id="IPR005095">
    <property type="entry name" value="EspA"/>
</dbReference>
<dbReference type="AlphaFoldDB" id="A0A2Z6ETM4"/>
<accession>A0A2Z6ETM4</accession>
<keyword evidence="2" id="KW-1185">Reference proteome</keyword>
<protein>
    <submittedName>
        <fullName evidence="1">EspA family secreted protein</fullName>
    </submittedName>
</protein>
<gene>
    <name evidence="1" type="ORF">MCB1EB_0590</name>
</gene>
<dbReference type="Pfam" id="PF03433">
    <property type="entry name" value="EspA"/>
    <property type="match status" value="1"/>
</dbReference>
<sequence length="180" mass="19689">MSKVNNSGATSYVTPSYASGPQSGLDVDESIIGQGILTLEVIMVLFTDLARAKFAQMEKKAAIAREAQDKVNQLDAQIAELNKEGDKATLSESMKNDMKQNNISLDGKEAKDLSGELNKGEMMKLRAKYESISASAADFVQQNQLKLQQLMQNFNTTITMINSLLSMSAQSNMEIAKSIR</sequence>
<organism evidence="1 2">
    <name type="scientific">Mycoavidus cysteinexigens</name>
    <dbReference type="NCBI Taxonomy" id="1553431"/>
    <lineage>
        <taxon>Bacteria</taxon>
        <taxon>Pseudomonadati</taxon>
        <taxon>Pseudomonadota</taxon>
        <taxon>Betaproteobacteria</taxon>
        <taxon>Burkholderiales</taxon>
        <taxon>Burkholderiaceae</taxon>
        <taxon>Mycoavidus</taxon>
    </lineage>
</organism>
<evidence type="ECO:0000313" key="2">
    <source>
        <dbReference type="Proteomes" id="UP000282597"/>
    </source>
</evidence>
<dbReference type="SUPFAM" id="SSF116927">
    <property type="entry name" value="EspA/CesA-like"/>
    <property type="match status" value="1"/>
</dbReference>